<dbReference type="PANTHER" id="PTHR43153:SF1">
    <property type="entry name" value="ELECTRON TRANSFER FLAVOPROTEIN SUBUNIT ALPHA, MITOCHONDRIAL"/>
    <property type="match status" value="1"/>
</dbReference>
<dbReference type="PIRSF" id="PIRSF000089">
    <property type="entry name" value="Electra_flavoP_a"/>
    <property type="match status" value="1"/>
</dbReference>
<protein>
    <recommendedName>
        <fullName evidence="9">Electron transfer flavoprotein subunit alpha</fullName>
    </recommendedName>
</protein>
<dbReference type="GO" id="GO:0009055">
    <property type="term" value="F:electron transfer activity"/>
    <property type="evidence" value="ECO:0007669"/>
    <property type="project" value="InterPro"/>
</dbReference>
<evidence type="ECO:0000259" key="5">
    <source>
        <dbReference type="Pfam" id="PF00766"/>
    </source>
</evidence>
<comment type="caution">
    <text evidence="7">The sequence shown here is derived from an EMBL/GenBank/DDBJ whole genome shotgun (WGS) entry which is preliminary data.</text>
</comment>
<dbReference type="OrthoDB" id="9770286at2"/>
<dbReference type="InterPro" id="IPR014730">
    <property type="entry name" value="ETF_a/b_N"/>
</dbReference>
<dbReference type="SUPFAM" id="SSF52402">
    <property type="entry name" value="Adenine nucleotide alpha hydrolases-like"/>
    <property type="match status" value="1"/>
</dbReference>
<dbReference type="GO" id="GO:0050660">
    <property type="term" value="F:flavin adenine dinucleotide binding"/>
    <property type="evidence" value="ECO:0007669"/>
    <property type="project" value="InterPro"/>
</dbReference>
<dbReference type="PANTHER" id="PTHR43153">
    <property type="entry name" value="ELECTRON TRANSFER FLAVOPROTEIN ALPHA"/>
    <property type="match status" value="1"/>
</dbReference>
<evidence type="ECO:0000313" key="7">
    <source>
        <dbReference type="EMBL" id="OKL53593.1"/>
    </source>
</evidence>
<dbReference type="Gene3D" id="3.40.50.1220">
    <property type="entry name" value="TPP-binding domain"/>
    <property type="match status" value="1"/>
</dbReference>
<dbReference type="SUPFAM" id="SSF52467">
    <property type="entry name" value="DHS-like NAD/FAD-binding domain"/>
    <property type="match status" value="1"/>
</dbReference>
<proteinExistence type="inferred from homology"/>
<dbReference type="STRING" id="208480.SAMN02910418_00226"/>
<reference evidence="8" key="1">
    <citation type="submission" date="2016-12" db="EMBL/GenBank/DDBJ databases">
        <authorList>
            <person name="Meng X."/>
        </authorList>
    </citation>
    <scope>NUCLEOTIDE SEQUENCE [LARGE SCALE GENOMIC DNA]</scope>
    <source>
        <strain evidence="8">DSM 19116</strain>
    </source>
</reference>
<feature type="domain" description="Electron transfer flavoprotein alpha subunit C-terminal" evidence="5">
    <location>
        <begin position="191"/>
        <end position="268"/>
    </location>
</feature>
<dbReference type="GO" id="GO:0033539">
    <property type="term" value="P:fatty acid beta-oxidation using acyl-CoA dehydrogenase"/>
    <property type="evidence" value="ECO:0007669"/>
    <property type="project" value="TreeGrafter"/>
</dbReference>
<evidence type="ECO:0000256" key="4">
    <source>
        <dbReference type="PIRSR" id="PIRSR000089-1"/>
    </source>
</evidence>
<sequence>MSTLIVCRSADAELNRELAAAACPLGDVLALDLTAGEIDPASLYAERVFVPTGADSFATAPASAAAIAAAVAAEPAIDLVVVDASFAGKELAGYAAALLDSAVVTDAANLRREGEAIIAERTVLAGTWETTCELSRGVGAIALAPGNLDEGVTLPAAGAQRVDLPVELPAAAAATEVISRTPQETGDRIPLQGADIVVVAGRGIEGDFTLINELADQLGAAVGATRVVTDEGWIEHTAQIGQTGVVIRPRIYLGFGVSGAIHHTVGMQNSEIIVAVNTDSEAPIFEIADFGIVGDLNDVIPQLLAALRS</sequence>
<evidence type="ECO:0008006" key="9">
    <source>
        <dbReference type="Google" id="ProtNLM"/>
    </source>
</evidence>
<evidence type="ECO:0000313" key="8">
    <source>
        <dbReference type="Proteomes" id="UP000185628"/>
    </source>
</evidence>
<keyword evidence="4" id="KW-0274">FAD</keyword>
<dbReference type="AlphaFoldDB" id="A0A1Q5Q146"/>
<dbReference type="InterPro" id="IPR029035">
    <property type="entry name" value="DHS-like_NAD/FAD-binding_dom"/>
</dbReference>
<dbReference type="Proteomes" id="UP000185628">
    <property type="component" value="Unassembled WGS sequence"/>
</dbReference>
<accession>A0A1Q5Q146</accession>
<dbReference type="InterPro" id="IPR014729">
    <property type="entry name" value="Rossmann-like_a/b/a_fold"/>
</dbReference>
<evidence type="ECO:0000259" key="6">
    <source>
        <dbReference type="Pfam" id="PF01012"/>
    </source>
</evidence>
<comment type="similarity">
    <text evidence="1">Belongs to the ETF alpha-subunit/FixB family.</text>
</comment>
<dbReference type="Pfam" id="PF00766">
    <property type="entry name" value="ETF_alpha"/>
    <property type="match status" value="1"/>
</dbReference>
<feature type="binding site" evidence="4">
    <location>
        <begin position="225"/>
        <end position="226"/>
    </location>
    <ligand>
        <name>FAD</name>
        <dbReference type="ChEBI" id="CHEBI:57692"/>
    </ligand>
</feature>
<feature type="domain" description="Electron transfer flavoprotein alpha/beta-subunit N-terminal" evidence="6">
    <location>
        <begin position="54"/>
        <end position="154"/>
    </location>
</feature>
<evidence type="ECO:0000256" key="1">
    <source>
        <dbReference type="ARBA" id="ARBA00005817"/>
    </source>
</evidence>
<dbReference type="RefSeq" id="WP_073716954.1">
    <property type="nucleotide sequence ID" value="NZ_MQVR01000051.1"/>
</dbReference>
<feature type="binding site" evidence="4">
    <location>
        <position position="277"/>
    </location>
    <ligand>
        <name>FAD</name>
        <dbReference type="ChEBI" id="CHEBI:57692"/>
    </ligand>
</feature>
<comment type="function">
    <text evidence="3">The electron transfer flavoprotein serves as a specific electron acceptor for other dehydrogenases. It transfers the electrons to the main respiratory chain via ETF-ubiquinone oxidoreductase (ETF dehydrogenase).</text>
</comment>
<feature type="binding site" evidence="4">
    <location>
        <begin position="239"/>
        <end position="243"/>
    </location>
    <ligand>
        <name>FAD</name>
        <dbReference type="ChEBI" id="CHEBI:57692"/>
    </ligand>
</feature>
<dbReference type="InterPro" id="IPR014731">
    <property type="entry name" value="ETF_asu_C"/>
</dbReference>
<feature type="binding site" evidence="4">
    <location>
        <position position="202"/>
    </location>
    <ligand>
        <name>FAD</name>
        <dbReference type="ChEBI" id="CHEBI:57692"/>
    </ligand>
</feature>
<dbReference type="InterPro" id="IPR001308">
    <property type="entry name" value="ETF_a/FixB"/>
</dbReference>
<keyword evidence="4" id="KW-0285">Flavoprotein</keyword>
<comment type="cofactor">
    <cofactor evidence="4">
        <name>FAD</name>
        <dbReference type="ChEBI" id="CHEBI:57692"/>
    </cofactor>
    <text evidence="4">Binds 1 FAD per dimer.</text>
</comment>
<feature type="binding site" evidence="4">
    <location>
        <begin position="256"/>
        <end position="263"/>
    </location>
    <ligand>
        <name>FAD</name>
        <dbReference type="ChEBI" id="CHEBI:57692"/>
    </ligand>
</feature>
<comment type="subunit">
    <text evidence="2">Heterodimer of an alpha and a beta subunit.</text>
</comment>
<organism evidence="7 8">
    <name type="scientific">Bowdeniella nasicola</name>
    <dbReference type="NCBI Taxonomy" id="208480"/>
    <lineage>
        <taxon>Bacteria</taxon>
        <taxon>Bacillati</taxon>
        <taxon>Actinomycetota</taxon>
        <taxon>Actinomycetes</taxon>
        <taxon>Actinomycetales</taxon>
        <taxon>Actinomycetaceae</taxon>
        <taxon>Bowdeniella</taxon>
    </lineage>
</organism>
<evidence type="ECO:0000256" key="3">
    <source>
        <dbReference type="ARBA" id="ARBA00025649"/>
    </source>
</evidence>
<name>A0A1Q5Q146_9ACTO</name>
<dbReference type="Pfam" id="PF01012">
    <property type="entry name" value="ETF"/>
    <property type="match status" value="1"/>
</dbReference>
<gene>
    <name evidence="7" type="ORF">BSZ39_08710</name>
</gene>
<dbReference type="Gene3D" id="3.40.50.620">
    <property type="entry name" value="HUPs"/>
    <property type="match status" value="1"/>
</dbReference>
<keyword evidence="8" id="KW-1185">Reference proteome</keyword>
<dbReference type="EMBL" id="MQVR01000051">
    <property type="protein sequence ID" value="OKL53593.1"/>
    <property type="molecule type" value="Genomic_DNA"/>
</dbReference>
<evidence type="ECO:0000256" key="2">
    <source>
        <dbReference type="ARBA" id="ARBA00011355"/>
    </source>
</evidence>